<feature type="transmembrane region" description="Helical" evidence="1">
    <location>
        <begin position="46"/>
        <end position="74"/>
    </location>
</feature>
<keyword evidence="1" id="KW-0812">Transmembrane</keyword>
<proteinExistence type="predicted"/>
<accession>A0A147BNB4</accession>
<name>A0A147BNB4_IXORI</name>
<keyword evidence="1" id="KW-1133">Transmembrane helix</keyword>
<sequence length="75" mass="8665">MLYCFCCLLCAEALAPPRMLLRAIQVLERPAEKQSIARCCPFFFSFIVFFFSQLVLKVFGLVISSHAFCCFYFFA</sequence>
<evidence type="ECO:0000256" key="1">
    <source>
        <dbReference type="SAM" id="Phobius"/>
    </source>
</evidence>
<organism evidence="2">
    <name type="scientific">Ixodes ricinus</name>
    <name type="common">Common tick</name>
    <name type="synonym">Acarus ricinus</name>
    <dbReference type="NCBI Taxonomy" id="34613"/>
    <lineage>
        <taxon>Eukaryota</taxon>
        <taxon>Metazoa</taxon>
        <taxon>Ecdysozoa</taxon>
        <taxon>Arthropoda</taxon>
        <taxon>Chelicerata</taxon>
        <taxon>Arachnida</taxon>
        <taxon>Acari</taxon>
        <taxon>Parasitiformes</taxon>
        <taxon>Ixodida</taxon>
        <taxon>Ixodoidea</taxon>
        <taxon>Ixodidae</taxon>
        <taxon>Ixodinae</taxon>
        <taxon>Ixodes</taxon>
    </lineage>
</organism>
<reference evidence="2" key="1">
    <citation type="journal article" date="2018" name="PLoS Negl. Trop. Dis.">
        <title>Sialome diversity of ticks revealed by RNAseq of single tick salivary glands.</title>
        <authorList>
            <person name="Perner J."/>
            <person name="Kropackova S."/>
            <person name="Kopacek P."/>
            <person name="Ribeiro J.M."/>
        </authorList>
    </citation>
    <scope>NUCLEOTIDE SEQUENCE</scope>
    <source>
        <strain evidence="2">Siblings of single egg batch collected in Ceske Budejovice</strain>
        <tissue evidence="2">Salivary glands</tissue>
    </source>
</reference>
<dbReference type="EMBL" id="GEGO01003148">
    <property type="protein sequence ID" value="JAR92256.1"/>
    <property type="molecule type" value="Transcribed_RNA"/>
</dbReference>
<protein>
    <submittedName>
        <fullName evidence="2">Uncharacterized protein</fullName>
    </submittedName>
</protein>
<evidence type="ECO:0000313" key="2">
    <source>
        <dbReference type="EMBL" id="JAR92256.1"/>
    </source>
</evidence>
<dbReference type="AlphaFoldDB" id="A0A147BNB4"/>
<keyword evidence="1" id="KW-0472">Membrane</keyword>